<evidence type="ECO:0000313" key="1">
    <source>
        <dbReference type="EMBL" id="GBN86766.1"/>
    </source>
</evidence>
<sequence>MFLNNRTSYMSRSEDLWKELGYFLIFLQLSECRISCNVRRNAISVRVHHATRYMDFMFGMFPVLNPLASRTRKMQIIPSAHGFPLRPYVTHQNSVFTSIRDGRYRSNMESSS</sequence>
<evidence type="ECO:0000313" key="2">
    <source>
        <dbReference type="Proteomes" id="UP000499080"/>
    </source>
</evidence>
<protein>
    <submittedName>
        <fullName evidence="1">Uncharacterized protein</fullName>
    </submittedName>
</protein>
<organism evidence="1 2">
    <name type="scientific">Araneus ventricosus</name>
    <name type="common">Orbweaver spider</name>
    <name type="synonym">Epeira ventricosa</name>
    <dbReference type="NCBI Taxonomy" id="182803"/>
    <lineage>
        <taxon>Eukaryota</taxon>
        <taxon>Metazoa</taxon>
        <taxon>Ecdysozoa</taxon>
        <taxon>Arthropoda</taxon>
        <taxon>Chelicerata</taxon>
        <taxon>Arachnida</taxon>
        <taxon>Araneae</taxon>
        <taxon>Araneomorphae</taxon>
        <taxon>Entelegynae</taxon>
        <taxon>Araneoidea</taxon>
        <taxon>Araneidae</taxon>
        <taxon>Araneus</taxon>
    </lineage>
</organism>
<name>A0A4Y2SGP4_ARAVE</name>
<gene>
    <name evidence="1" type="ORF">AVEN_257509_1</name>
</gene>
<dbReference type="Proteomes" id="UP000499080">
    <property type="component" value="Unassembled WGS sequence"/>
</dbReference>
<reference evidence="1 2" key="1">
    <citation type="journal article" date="2019" name="Sci. Rep.">
        <title>Orb-weaving spider Araneus ventricosus genome elucidates the spidroin gene catalogue.</title>
        <authorList>
            <person name="Kono N."/>
            <person name="Nakamura H."/>
            <person name="Ohtoshi R."/>
            <person name="Moran D.A.P."/>
            <person name="Shinohara A."/>
            <person name="Yoshida Y."/>
            <person name="Fujiwara M."/>
            <person name="Mori M."/>
            <person name="Tomita M."/>
            <person name="Arakawa K."/>
        </authorList>
    </citation>
    <scope>NUCLEOTIDE SEQUENCE [LARGE SCALE GENOMIC DNA]</scope>
</reference>
<keyword evidence="2" id="KW-1185">Reference proteome</keyword>
<dbReference type="EMBL" id="BGPR01021453">
    <property type="protein sequence ID" value="GBN86766.1"/>
    <property type="molecule type" value="Genomic_DNA"/>
</dbReference>
<dbReference type="AlphaFoldDB" id="A0A4Y2SGP4"/>
<accession>A0A4Y2SGP4</accession>
<proteinExistence type="predicted"/>
<comment type="caution">
    <text evidence="1">The sequence shown here is derived from an EMBL/GenBank/DDBJ whole genome shotgun (WGS) entry which is preliminary data.</text>
</comment>